<dbReference type="GeneID" id="72460900"/>
<accession>A0A4R5NK28</accession>
<dbReference type="EMBL" id="PUFP01000072">
    <property type="protein sequence ID" value="TDG74965.1"/>
    <property type="molecule type" value="Genomic_DNA"/>
</dbReference>
<dbReference type="Proteomes" id="UP000295181">
    <property type="component" value="Unassembled WGS sequence"/>
</dbReference>
<evidence type="ECO:0000313" key="3">
    <source>
        <dbReference type="Proteomes" id="UP000295181"/>
    </source>
</evidence>
<evidence type="ECO:0000256" key="1">
    <source>
        <dbReference type="SAM" id="Phobius"/>
    </source>
</evidence>
<comment type="caution">
    <text evidence="2">The sequence shown here is derived from an EMBL/GenBank/DDBJ whole genome shotgun (WGS) entry which is preliminary data.</text>
</comment>
<reference evidence="2 3" key="1">
    <citation type="journal article" date="2019" name="Appl. Microbiol. Biotechnol.">
        <title>Uncovering carbohydrate metabolism through a genotype-phenotype association study of 56 lactic acid bacteria genomes.</title>
        <authorList>
            <person name="Buron-Moles G."/>
            <person name="Chailyan A."/>
            <person name="Dolejs I."/>
            <person name="Forster J."/>
            <person name="Miks M.H."/>
        </authorList>
    </citation>
    <scope>NUCLEOTIDE SEQUENCE [LARGE SCALE GENOMIC DNA]</scope>
    <source>
        <strain evidence="2 3">ATCC 4005</strain>
    </source>
</reference>
<sequence>MKKKMKAGVVPVVGLLLSVLIGIWIVADSGYTLYKGTADIVDKVMNLIFLVIGVVILIGSIVTWFFQRNRSKD</sequence>
<keyword evidence="1" id="KW-1133">Transmembrane helix</keyword>
<feature type="transmembrane region" description="Helical" evidence="1">
    <location>
        <begin position="7"/>
        <end position="27"/>
    </location>
</feature>
<name>A0A4R5NK28_LENBU</name>
<proteinExistence type="predicted"/>
<protein>
    <submittedName>
        <fullName evidence="2">Uncharacterized protein</fullName>
    </submittedName>
</protein>
<keyword evidence="1" id="KW-0812">Transmembrane</keyword>
<dbReference type="AlphaFoldDB" id="A0A4R5NK28"/>
<dbReference type="RefSeq" id="WP_013727033.1">
    <property type="nucleotide sequence ID" value="NZ_AZDM01000018.1"/>
</dbReference>
<keyword evidence="1" id="KW-0472">Membrane</keyword>
<evidence type="ECO:0000313" key="2">
    <source>
        <dbReference type="EMBL" id="TDG74965.1"/>
    </source>
</evidence>
<gene>
    <name evidence="2" type="ORF">C5L32_000447</name>
</gene>
<organism evidence="2 3">
    <name type="scientific">Lentilactobacillus buchneri DSM 20057</name>
    <dbReference type="NCBI Taxonomy" id="1423728"/>
    <lineage>
        <taxon>Bacteria</taxon>
        <taxon>Bacillati</taxon>
        <taxon>Bacillota</taxon>
        <taxon>Bacilli</taxon>
        <taxon>Lactobacillales</taxon>
        <taxon>Lactobacillaceae</taxon>
        <taxon>Lentilactobacillus</taxon>
    </lineage>
</organism>
<feature type="transmembrane region" description="Helical" evidence="1">
    <location>
        <begin position="47"/>
        <end position="66"/>
    </location>
</feature>